<dbReference type="FunFam" id="3.30.70.270:FF:000001">
    <property type="entry name" value="Diguanylate cyclase domain protein"/>
    <property type="match status" value="1"/>
</dbReference>
<dbReference type="SMART" id="SM00091">
    <property type="entry name" value="PAS"/>
    <property type="match status" value="4"/>
</dbReference>
<dbReference type="PANTHER" id="PTHR44757:SF2">
    <property type="entry name" value="BIOFILM ARCHITECTURE MAINTENANCE PROTEIN MBAA"/>
    <property type="match status" value="1"/>
</dbReference>
<dbReference type="SMART" id="SM00086">
    <property type="entry name" value="PAC"/>
    <property type="match status" value="3"/>
</dbReference>
<evidence type="ECO:0000259" key="2">
    <source>
        <dbReference type="PROSITE" id="PS50113"/>
    </source>
</evidence>
<feature type="domain" description="PAS" evidence="1">
    <location>
        <begin position="512"/>
        <end position="561"/>
    </location>
</feature>
<evidence type="ECO:0000259" key="4">
    <source>
        <dbReference type="PROSITE" id="PS50887"/>
    </source>
</evidence>
<evidence type="ECO:0000259" key="3">
    <source>
        <dbReference type="PROSITE" id="PS50883"/>
    </source>
</evidence>
<dbReference type="InterPro" id="IPR001610">
    <property type="entry name" value="PAC"/>
</dbReference>
<dbReference type="InterPro" id="IPR043128">
    <property type="entry name" value="Rev_trsase/Diguanyl_cyclase"/>
</dbReference>
<dbReference type="GO" id="GO:0006355">
    <property type="term" value="P:regulation of DNA-templated transcription"/>
    <property type="evidence" value="ECO:0007669"/>
    <property type="project" value="InterPro"/>
</dbReference>
<dbReference type="InterPro" id="IPR001633">
    <property type="entry name" value="EAL_dom"/>
</dbReference>
<dbReference type="SUPFAM" id="SSF55073">
    <property type="entry name" value="Nucleotide cyclase"/>
    <property type="match status" value="1"/>
</dbReference>
<feature type="domain" description="EAL" evidence="3">
    <location>
        <begin position="815"/>
        <end position="1069"/>
    </location>
</feature>
<dbReference type="InterPro" id="IPR052155">
    <property type="entry name" value="Biofilm_reg_signaling"/>
</dbReference>
<dbReference type="Pfam" id="PF00563">
    <property type="entry name" value="EAL"/>
    <property type="match status" value="1"/>
</dbReference>
<feature type="domain" description="PAS" evidence="1">
    <location>
        <begin position="143"/>
        <end position="187"/>
    </location>
</feature>
<feature type="domain" description="PAS" evidence="1">
    <location>
        <begin position="270"/>
        <end position="341"/>
    </location>
</feature>
<dbReference type="SUPFAM" id="SSF55785">
    <property type="entry name" value="PYP-like sensor domain (PAS domain)"/>
    <property type="match status" value="4"/>
</dbReference>
<dbReference type="PROSITE" id="PS50112">
    <property type="entry name" value="PAS"/>
    <property type="match status" value="3"/>
</dbReference>
<evidence type="ECO:0000259" key="1">
    <source>
        <dbReference type="PROSITE" id="PS50112"/>
    </source>
</evidence>
<dbReference type="PROSITE" id="PS50113">
    <property type="entry name" value="PAC"/>
    <property type="match status" value="4"/>
</dbReference>
<dbReference type="Gene3D" id="3.30.70.270">
    <property type="match status" value="1"/>
</dbReference>
<comment type="caution">
    <text evidence="5">The sequence shown here is derived from an EMBL/GenBank/DDBJ whole genome shotgun (WGS) entry which is preliminary data.</text>
</comment>
<proteinExistence type="predicted"/>
<dbReference type="Proteomes" id="UP000886602">
    <property type="component" value="Unassembled WGS sequence"/>
</dbReference>
<evidence type="ECO:0000313" key="6">
    <source>
        <dbReference type="Proteomes" id="UP000886602"/>
    </source>
</evidence>
<dbReference type="InterPro" id="IPR013656">
    <property type="entry name" value="PAS_4"/>
</dbReference>
<dbReference type="AlphaFoldDB" id="A0A9D7IGW6"/>
<dbReference type="InterPro" id="IPR000700">
    <property type="entry name" value="PAS-assoc_C"/>
</dbReference>
<dbReference type="Pfam" id="PF00989">
    <property type="entry name" value="PAS"/>
    <property type="match status" value="1"/>
</dbReference>
<dbReference type="PROSITE" id="PS50883">
    <property type="entry name" value="EAL"/>
    <property type="match status" value="1"/>
</dbReference>
<dbReference type="Pfam" id="PF00990">
    <property type="entry name" value="GGDEF"/>
    <property type="match status" value="1"/>
</dbReference>
<dbReference type="InterPro" id="IPR029787">
    <property type="entry name" value="Nucleotide_cyclase"/>
</dbReference>
<dbReference type="Gene3D" id="3.20.20.450">
    <property type="entry name" value="EAL domain"/>
    <property type="match status" value="1"/>
</dbReference>
<dbReference type="GO" id="GO:0003824">
    <property type="term" value="F:catalytic activity"/>
    <property type="evidence" value="ECO:0007669"/>
    <property type="project" value="UniProtKB-ARBA"/>
</dbReference>
<feature type="domain" description="PAC" evidence="2">
    <location>
        <begin position="588"/>
        <end position="640"/>
    </location>
</feature>
<reference evidence="5" key="1">
    <citation type="submission" date="2020-10" db="EMBL/GenBank/DDBJ databases">
        <title>Connecting structure to function with the recovery of over 1000 high-quality activated sludge metagenome-assembled genomes encoding full-length rRNA genes using long-read sequencing.</title>
        <authorList>
            <person name="Singleton C.M."/>
            <person name="Petriglieri F."/>
            <person name="Kristensen J.M."/>
            <person name="Kirkegaard R.H."/>
            <person name="Michaelsen T.Y."/>
            <person name="Andersen M.H."/>
            <person name="Karst S.M."/>
            <person name="Dueholm M.S."/>
            <person name="Nielsen P.H."/>
            <person name="Albertsen M."/>
        </authorList>
    </citation>
    <scope>NUCLEOTIDE SEQUENCE</scope>
    <source>
        <strain evidence="5">EsbW_18-Q3-R4-48_MAXAC.044</strain>
    </source>
</reference>
<dbReference type="CDD" id="cd01949">
    <property type="entry name" value="GGDEF"/>
    <property type="match status" value="1"/>
</dbReference>
<gene>
    <name evidence="5" type="ORF">IPJ48_04365</name>
</gene>
<dbReference type="InterPro" id="IPR000160">
    <property type="entry name" value="GGDEF_dom"/>
</dbReference>
<feature type="domain" description="PAC" evidence="2">
    <location>
        <begin position="467"/>
        <end position="518"/>
    </location>
</feature>
<feature type="domain" description="GGDEF" evidence="4">
    <location>
        <begin position="672"/>
        <end position="806"/>
    </location>
</feature>
<dbReference type="NCBIfam" id="TIGR00229">
    <property type="entry name" value="sensory_box"/>
    <property type="match status" value="4"/>
</dbReference>
<feature type="domain" description="PAC" evidence="2">
    <location>
        <begin position="343"/>
        <end position="393"/>
    </location>
</feature>
<dbReference type="InterPro" id="IPR013767">
    <property type="entry name" value="PAS_fold"/>
</dbReference>
<dbReference type="PANTHER" id="PTHR44757">
    <property type="entry name" value="DIGUANYLATE CYCLASE DGCP"/>
    <property type="match status" value="1"/>
</dbReference>
<dbReference type="Pfam" id="PF08448">
    <property type="entry name" value="PAS_4"/>
    <property type="match status" value="1"/>
</dbReference>
<dbReference type="InterPro" id="IPR025991">
    <property type="entry name" value="Chemoreceptor_zinc-bind_dom"/>
</dbReference>
<dbReference type="CDD" id="cd01948">
    <property type="entry name" value="EAL"/>
    <property type="match status" value="1"/>
</dbReference>
<dbReference type="InterPro" id="IPR035965">
    <property type="entry name" value="PAS-like_dom_sf"/>
</dbReference>
<protein>
    <submittedName>
        <fullName evidence="5">EAL domain-containing protein</fullName>
    </submittedName>
</protein>
<organism evidence="5 6">
    <name type="scientific">Candidatus Propionivibrio dominans</name>
    <dbReference type="NCBI Taxonomy" id="2954373"/>
    <lineage>
        <taxon>Bacteria</taxon>
        <taxon>Pseudomonadati</taxon>
        <taxon>Pseudomonadota</taxon>
        <taxon>Betaproteobacteria</taxon>
        <taxon>Rhodocyclales</taxon>
        <taxon>Rhodocyclaceae</taxon>
        <taxon>Propionivibrio</taxon>
    </lineage>
</organism>
<dbReference type="CDD" id="cd00130">
    <property type="entry name" value="PAS"/>
    <property type="match status" value="3"/>
</dbReference>
<dbReference type="Gene3D" id="3.30.450.20">
    <property type="entry name" value="PAS domain"/>
    <property type="match status" value="4"/>
</dbReference>
<dbReference type="SMART" id="SM00052">
    <property type="entry name" value="EAL"/>
    <property type="match status" value="1"/>
</dbReference>
<dbReference type="Pfam" id="PF13426">
    <property type="entry name" value="PAS_9"/>
    <property type="match status" value="2"/>
</dbReference>
<evidence type="ECO:0000313" key="5">
    <source>
        <dbReference type="EMBL" id="MBK7422374.1"/>
    </source>
</evidence>
<name>A0A9D7IGW6_9RHOO</name>
<feature type="domain" description="PAC" evidence="2">
    <location>
        <begin position="217"/>
        <end position="269"/>
    </location>
</feature>
<dbReference type="EMBL" id="JADJNC010000006">
    <property type="protein sequence ID" value="MBK7422374.1"/>
    <property type="molecule type" value="Genomic_DNA"/>
</dbReference>
<dbReference type="SUPFAM" id="SSF141868">
    <property type="entry name" value="EAL domain-like"/>
    <property type="match status" value="1"/>
</dbReference>
<accession>A0A9D7IGW6</accession>
<dbReference type="Pfam" id="PF13682">
    <property type="entry name" value="CZB"/>
    <property type="match status" value="1"/>
</dbReference>
<dbReference type="Gene3D" id="1.20.120.30">
    <property type="entry name" value="Aspartate receptor, ligand-binding domain"/>
    <property type="match status" value="1"/>
</dbReference>
<dbReference type="InterPro" id="IPR000014">
    <property type="entry name" value="PAS"/>
</dbReference>
<dbReference type="PROSITE" id="PS50887">
    <property type="entry name" value="GGDEF"/>
    <property type="match status" value="1"/>
</dbReference>
<dbReference type="InterPro" id="IPR035919">
    <property type="entry name" value="EAL_sf"/>
</dbReference>
<dbReference type="NCBIfam" id="TIGR00254">
    <property type="entry name" value="GGDEF"/>
    <property type="match status" value="1"/>
</dbReference>
<dbReference type="SMART" id="SM00267">
    <property type="entry name" value="GGDEF"/>
    <property type="match status" value="1"/>
</dbReference>
<sequence>MNTRYLSLISDPPAGFVCGVFGNRELLSGTVVLLAADCASACALLPDFRTRVEGVVLTFGTPLITRLGPLLWHVSLSREALVLGGELLALALDAVTVASTAGDQARLAQRAEARLRSEHEAHRHDYLRVTEALQNQVERVTGSEHKLSSILENVDACIYLKDREGHYLFANRAVRELWQVEMDDIVGFGDEKFFDQATSARIGHQDRRVMDEGETLRSEDINTLAGSGKTSVFQSTKLPLRREDGRIYALCGISTDITGRKRIEAQLKQEQQFSKSVLDSLPGIFYLYTYPECRLVLWNKRHELLLGYDTSEMKGRHVTDWHVPEAREAVLSAIEVVMKTGQNSIEAPLVAKDGRLVQFALTGVKFEARDQVYLIGIGIDITERKQQEEKTRQLLAENETILNNVHVGIVYLKNRCVVSCNRRFEEIFQYEPGELLGESSLRFYASRETFEQIGLEAYRTVAEGRNYSTELRLRRKDGSVFWGTLGGRAIDPDRPQEGSIWVYSDITERKQAEEKLHLAASVFTHAREGIMITATDGTIIDVNDTFSRITGYSRDEVVGRNSRILSSGRQEKSFYAALWRDLTEKGYWYGEIWNRRKNGEVYAEMLTISAVRDVEGKTRQYVALFSDITALKEHARQLEHLAHYDSLTMLPNRTLLADRLQQAMAQAQRRRQPLAVAYLDLDGFKAINDRHGHDAGDQLLIDLASRMKQALREGDTLARLGGDEFVAVLLDLADVAASVQVLARLLEAAAEPVPVGDLMLQVSASLGVTFYPQSEDVDADLLLRQADQAMYQAKLAGKNRYHVFDTEQDSSVRGRHESLEDIRRALSAREFVLHYQPKVNMRTGEVTGAEALIRWQHPEKGLLPPAVFLPVIEDHPLAVEIGEWVIDTAMLQIQRWREAGLNIPVSVNVAARQLQQPDFVERLCALLAAHPELSPADLELEVLETSALVDLARVAGIIESCRQIGVMFALDDFGTGYSSLTYLKHLPVKQLKIDQSFVRDMLDDPDDLAILEGVLGLAIAFRRQVIAEGVETVEHGKLLLQLGCEQAQGYGIARPMPALDFPAWASTWRPDSDWSNRSSINRDDLPLLFASVEHRAWIVSIARYLKDEREEHLTLDHNLCRFGTWLDTEGRIRYGAQSAFPGLESLHRQVHLLAIELCEHKAMGLKLEAVARLGELHGLRDALLEQLQTLLQEGQK</sequence>